<organism evidence="2 3">
    <name type="scientific">Dryococelus australis</name>
    <dbReference type="NCBI Taxonomy" id="614101"/>
    <lineage>
        <taxon>Eukaryota</taxon>
        <taxon>Metazoa</taxon>
        <taxon>Ecdysozoa</taxon>
        <taxon>Arthropoda</taxon>
        <taxon>Hexapoda</taxon>
        <taxon>Insecta</taxon>
        <taxon>Pterygota</taxon>
        <taxon>Neoptera</taxon>
        <taxon>Polyneoptera</taxon>
        <taxon>Phasmatodea</taxon>
        <taxon>Verophasmatodea</taxon>
        <taxon>Anareolatae</taxon>
        <taxon>Phasmatidae</taxon>
        <taxon>Eurycanthinae</taxon>
        <taxon>Dryococelus</taxon>
    </lineage>
</organism>
<evidence type="ECO:0000313" key="2">
    <source>
        <dbReference type="EMBL" id="KAJ8873343.1"/>
    </source>
</evidence>
<dbReference type="EMBL" id="JARBHB010000011">
    <property type="protein sequence ID" value="KAJ8873343.1"/>
    <property type="molecule type" value="Genomic_DNA"/>
</dbReference>
<protein>
    <submittedName>
        <fullName evidence="2">Uncharacterized protein</fullName>
    </submittedName>
</protein>
<proteinExistence type="predicted"/>
<gene>
    <name evidence="2" type="ORF">PR048_026977</name>
</gene>
<feature type="region of interest" description="Disordered" evidence="1">
    <location>
        <begin position="107"/>
        <end position="130"/>
    </location>
</feature>
<accession>A0ABQ9GMV7</accession>
<name>A0ABQ9GMV7_9NEOP</name>
<keyword evidence="3" id="KW-1185">Reference proteome</keyword>
<comment type="caution">
    <text evidence="2">The sequence shown here is derived from an EMBL/GenBank/DDBJ whole genome shotgun (WGS) entry which is preliminary data.</text>
</comment>
<evidence type="ECO:0000256" key="1">
    <source>
        <dbReference type="SAM" id="MobiDB-lite"/>
    </source>
</evidence>
<sequence length="849" mass="93123">MNARTSTIESFQDETHLRNTISELFNINENSFSRALYLQLYASDTCKIILVYPAFALAQTFHQLVHMIASLHSTPRTLRATSVSGEIWAALDSEVLRADMVIEVSMEQRRNERAGKTGDPPRKKKPGLPAALSGTIRTRGNLGVAPVVDGTRLTWEGASRLTAQPPRPHTHLFRALRLMAMEHSMRETSLSLIAPALLYLRRLILVHIVARAACAVDYLRLAVDIRAVVVTFDPHLVRSSRLIGLQQQRLEKFGKFWAIGVSQRSSELFMLGHSDPPVAILSVMLDVALCSILWYANRGKGGVASGAMEMSGCHPWRRLAEDAGRSSAAWGSLWPPPQSIAVCTCVPPAPATLLLCLHCPSSSASKHVSEMLACSPLTEAIQVQNPGQVTPDFCIWEPCRTMPLVGGSSRGSPISPTLSFRRCFILTSNTLIGTQHLDVKSRPIIFTLQFSRNNKEFNMTHGVTINASAFTRRKAHVKMVHDDTYVLNLMRLYLVQDGTLIVNIMRAYICRLALTQTAVMNARVPSRRGEGAYLAADEDAGRSCGAGGRGQEQGVLLKVVVVEGLVHVFSRRLSDNHGTQHSSRLDKIDAQHVYTEVTFAIRSYFIRHALDDSEPIADLQGNNVRNGNTARLARRSDECTRRACYCRPYRSLASRTLDAGVHPTVDGGMQVVLLQEGSARRSCGMQLTRVGAVQVRARIGGSRDVAVAAVRRHRTLRHHGHAVHVRSPGLPQARPVDGQLLSGHTVPNAFSTQPDARTSNYKMDDCFELAQPTMKGKIYLINHKINPFTALAKEELVHASPGSTSNIMAAVVPIPAAGGTERCDRPPLVAGVRSSSAQKVGALFKRPLE</sequence>
<evidence type="ECO:0000313" key="3">
    <source>
        <dbReference type="Proteomes" id="UP001159363"/>
    </source>
</evidence>
<reference evidence="2 3" key="1">
    <citation type="submission" date="2023-02" db="EMBL/GenBank/DDBJ databases">
        <title>LHISI_Scaffold_Assembly.</title>
        <authorList>
            <person name="Stuart O.P."/>
            <person name="Cleave R."/>
            <person name="Magrath M.J.L."/>
            <person name="Mikheyev A.S."/>
        </authorList>
    </citation>
    <scope>NUCLEOTIDE SEQUENCE [LARGE SCALE GENOMIC DNA]</scope>
    <source>
        <strain evidence="2">Daus_M_001</strain>
        <tissue evidence="2">Leg muscle</tissue>
    </source>
</reference>
<feature type="compositionally biased region" description="Basic and acidic residues" evidence="1">
    <location>
        <begin position="107"/>
        <end position="121"/>
    </location>
</feature>
<dbReference type="Proteomes" id="UP001159363">
    <property type="component" value="Chromosome 10"/>
</dbReference>